<dbReference type="GO" id="GO:0140662">
    <property type="term" value="F:ATP-dependent protein folding chaperone"/>
    <property type="evidence" value="ECO:0007669"/>
    <property type="project" value="InterPro"/>
</dbReference>
<dbReference type="CDD" id="cd19497">
    <property type="entry name" value="RecA-like_ClpX"/>
    <property type="match status" value="1"/>
</dbReference>
<evidence type="ECO:0000256" key="7">
    <source>
        <dbReference type="ARBA" id="ARBA00023163"/>
    </source>
</evidence>
<dbReference type="InterPro" id="IPR003347">
    <property type="entry name" value="JmjC_dom"/>
</dbReference>
<dbReference type="FunFam" id="1.10.8.60:FF:000002">
    <property type="entry name" value="ATP-dependent Clp protease ATP-binding subunit ClpX"/>
    <property type="match status" value="1"/>
</dbReference>
<gene>
    <name evidence="13" type="ORF">F383_03294</name>
</gene>
<evidence type="ECO:0000256" key="6">
    <source>
        <dbReference type="ARBA" id="ARBA00023015"/>
    </source>
</evidence>
<dbReference type="GO" id="GO:0006357">
    <property type="term" value="P:regulation of transcription by RNA polymerase II"/>
    <property type="evidence" value="ECO:0007669"/>
    <property type="project" value="TreeGrafter"/>
</dbReference>
<dbReference type="PANTHER" id="PTHR12549">
    <property type="entry name" value="JMJC DOMAIN-CONTAINING HISTONE DEMETHYLATION PROTEIN"/>
    <property type="match status" value="1"/>
</dbReference>
<dbReference type="InterPro" id="IPR045109">
    <property type="entry name" value="LSDs-like"/>
</dbReference>
<feature type="compositionally biased region" description="Low complexity" evidence="10">
    <location>
        <begin position="33"/>
        <end position="46"/>
    </location>
</feature>
<dbReference type="Pfam" id="PF07724">
    <property type="entry name" value="AAA_2"/>
    <property type="match status" value="1"/>
</dbReference>
<dbReference type="SMART" id="SM00558">
    <property type="entry name" value="JmjC"/>
    <property type="match status" value="1"/>
</dbReference>
<keyword evidence="14" id="KW-1185">Reference proteome</keyword>
<dbReference type="Gene3D" id="2.60.120.650">
    <property type="entry name" value="Cupin"/>
    <property type="match status" value="1"/>
</dbReference>
<dbReference type="GO" id="GO:0003712">
    <property type="term" value="F:transcription coregulator activity"/>
    <property type="evidence" value="ECO:0007669"/>
    <property type="project" value="TreeGrafter"/>
</dbReference>
<dbReference type="Pfam" id="PF10497">
    <property type="entry name" value="zf-4CXXC_R1"/>
    <property type="match status" value="1"/>
</dbReference>
<feature type="region of interest" description="Disordered" evidence="10">
    <location>
        <begin position="1"/>
        <end position="54"/>
    </location>
</feature>
<dbReference type="InterPro" id="IPR017956">
    <property type="entry name" value="AT_hook_DNA-bd_motif"/>
</dbReference>
<evidence type="ECO:0000256" key="5">
    <source>
        <dbReference type="ARBA" id="ARBA00022840"/>
    </source>
</evidence>
<evidence type="ECO:0000313" key="13">
    <source>
        <dbReference type="EMBL" id="KHG18903.1"/>
    </source>
</evidence>
<feature type="domain" description="JmjC" evidence="12">
    <location>
        <begin position="1149"/>
        <end position="1431"/>
    </location>
</feature>
<proteinExistence type="inferred from homology"/>
<dbReference type="PROSITE" id="PS50089">
    <property type="entry name" value="ZF_RING_2"/>
    <property type="match status" value="1"/>
</dbReference>
<feature type="region of interest" description="Disordered" evidence="10">
    <location>
        <begin position="1275"/>
        <end position="1310"/>
    </location>
</feature>
<keyword evidence="6" id="KW-0805">Transcription regulation</keyword>
<feature type="region of interest" description="Disordered" evidence="10">
    <location>
        <begin position="179"/>
        <end position="453"/>
    </location>
</feature>
<dbReference type="Proteomes" id="UP000032142">
    <property type="component" value="Unassembled WGS sequence"/>
</dbReference>
<evidence type="ECO:0000256" key="3">
    <source>
        <dbReference type="ARBA" id="ARBA00022723"/>
    </source>
</evidence>
<feature type="compositionally biased region" description="Basic residues" evidence="10">
    <location>
        <begin position="425"/>
        <end position="441"/>
    </location>
</feature>
<keyword evidence="3" id="KW-0479">Metal-binding</keyword>
<evidence type="ECO:0000256" key="10">
    <source>
        <dbReference type="SAM" id="MobiDB-lite"/>
    </source>
</evidence>
<dbReference type="EMBL" id="KN411693">
    <property type="protein sequence ID" value="KHG18903.1"/>
    <property type="molecule type" value="Genomic_DNA"/>
</dbReference>
<dbReference type="InterPro" id="IPR001841">
    <property type="entry name" value="Znf_RING"/>
</dbReference>
<evidence type="ECO:0000256" key="1">
    <source>
        <dbReference type="ARBA" id="ARBA00004123"/>
    </source>
</evidence>
<dbReference type="SUPFAM" id="SSF51197">
    <property type="entry name" value="Clavaminate synthase-like"/>
    <property type="match status" value="1"/>
</dbReference>
<organism evidence="13 14">
    <name type="scientific">Gossypium arboreum</name>
    <name type="common">Tree cotton</name>
    <name type="synonym">Gossypium nanking</name>
    <dbReference type="NCBI Taxonomy" id="29729"/>
    <lineage>
        <taxon>Eukaryota</taxon>
        <taxon>Viridiplantae</taxon>
        <taxon>Streptophyta</taxon>
        <taxon>Embryophyta</taxon>
        <taxon>Tracheophyta</taxon>
        <taxon>Spermatophyta</taxon>
        <taxon>Magnoliopsida</taxon>
        <taxon>eudicotyledons</taxon>
        <taxon>Gunneridae</taxon>
        <taxon>Pentapetalae</taxon>
        <taxon>rosids</taxon>
        <taxon>malvids</taxon>
        <taxon>Malvales</taxon>
        <taxon>Malvaceae</taxon>
        <taxon>Malvoideae</taxon>
        <taxon>Gossypium</taxon>
    </lineage>
</organism>
<sequence>MSESGISQRKKRKRLIPVVEEVGKDGDQQIKAGDGNSGDQGDQSWLGEGGGGGGVESVLQWFGEDGVNGGGEGFKLWGVGNEGGFGLGMDGSGEGGAGFGDDGVFGGVGGSGGVAFGGMGLADGLMEDLFGGVCEPNKGFINVGGEVSQLFAGEAECSNVGGNGIQGFLDETLVAGLGNEGKQAKGKRGRPKGSKKNNNNKKKTTGGEQIIEGLSDNKVEMEDPFKPKRGRPKGAMNKKKKKKTIDGEQSIEVLSDSRVEMEDPLKPKRGRPKGSTKKKKKTIGDEQSIEGLSGSKVEMEDPLKRKRGRPKGTMKKKKKKKKKTIGGEHCIVGLSDSRVEMENPLKPKRGRPKGSTKKKKKKTIGGEQSIEGLSDSKVEMEDPLKPKRGRPKGTMNKKKKKTIGAEQSIEGFSNSKVEMEDPLKAKPKRGRPKGSKNKQKKLANGVGADDKVGNEIVCAMEKQGLAMGTSGDNVQLNSRNGKPKVSENEKEIIVEENQDMSGEIGGGEGPDGIHKRDNVVQPKRKVGRGRPKGSKNKPKSSDEKLGLSSEQQTFPVNIIGGYFVDKGFGLVRTPHVREEDMVMPVEAVTCGDAIVKKIDGRRWNRGRPKGSKNKRKRPYVLMKNSCRIKSQAERKWFEGNNLKMNKGISSKHLRDNLGMRKKVLTAGVRGHLNKRRNVLTANFGNAQRKSRMRKKNSSSQSGSSDSTLDYASQKRVKRAFKRGFMCHQCWKSDKSVVNCSSCNRKRYCVECLAKWYPEKTREDVEVSCPFCRGNCNCRLCLREKLAVMDEHEEADTNIKLQKLLYLLHEILPLLRHIQQEQHAELEVEASIHGVQLTEQDIMVSVVDDDDRVYCDNCNTSIVNFHRSCPDCLYDLCITCCHELRKGSQPGGNEAKSSHQLSAKRVNSRATGSDDQIPAVAARNDWRAEEDGRIPCPPNGKGGCGRETLSLRRLFETNSVEQLIQSAEELTINFQLPDIEFSQGCSLCQTSCSAGNEAKNFEVRQAAHREKSHDNFVYCPNVMQLEDNSIQHFQTHWMRGEPVIVRNVLEKSSGLSWEPLVMWRAFIGAKKILKEEAKRVKAIDCLDWCEVEVNILRFFKGYMEGRWYKNGWPEMLKLKDWPATNSFEECLPRHAAEFIAMLPFKDYTHPNSGILNLATKLPAVLKPDLGPKTYIAYGSLKELGRGDSVTKLHCDISDAVNVLTHTTNVNLPWQSKIIDELQKAYDAENLRTRHCGQRRKVPQIFGRKRKKRRHKDERKNPEMMCNQEHNDNIVGKTHNSDEESSLNGIDDLGSVRPDTNMTRESVTENLSSENELGGAVWDIFRREDVPKLIEYLQKHHKEFYHISNLPVNFVIHPIHDQTLYLTERHKRQLKEEFNVEPWTFEQHVGEAVFIPAGCPHQVRNRQSCIKVALDFVSPENVQECIRLTEEFRLLPKSHRAKEDKLEVKKMAVYAATLAIPTLYLLLSAIPIFGLSSFFSMAAFRCKPSAETASLTVSQFRHFLSNYMHYGRMASSSHCTTIRNKWDDHFVNTPYHFTSFKPVSLRGELVEKGSRFLDIRRNSHDLSKDVDRELREKLGCNSFRVLSSYGDPPEVWQPPGDGIAIRVSGVNLGRGGGGGGAGGGGGPTAGSGGGFGSDSKDGCWGGSNLGHNFPTPKEICKGLDKFVIGQEKAKKVLSVAVYNHYMRIYHESSQKRSAGDSGSDIAYVLDDDIVELEKSNILLMGPTGSDFDALLSVPCAPLHGAGYVGEDVESILYKLLVVADYNVAAAQQGIVYIDEVDKITKKAESLNISRDVSGEGVQQALLKMLEGTIVNVPEKGARKHPRGENIQIDTKDILFICGGAFIDIEKTISERLQDSSIGFGAPVRANMRAGGVTNAALTSSLMETVESTDLVAYGLIPEFVGRFPVLVSLLALTEEQLVQVLTKPKNALCKQYKKMFQMNGVNLHITEGALKSIARKAITKNTGARGLRAILENILMDAMYEIPDVRTGDDIIDAVVVDEEAVGLKGCGSGAKILYGKGALDSYLSQQKLKDLETSGETEVETELLPSVVASM</sequence>
<protein>
    <submittedName>
        <fullName evidence="13">ClpX</fullName>
    </submittedName>
</protein>
<reference evidence="14" key="1">
    <citation type="submission" date="2014-09" db="EMBL/GenBank/DDBJ databases">
        <authorList>
            <person name="Mudge J."/>
            <person name="Ramaraj T."/>
            <person name="Lindquist I.E."/>
            <person name="Bharti A.K."/>
            <person name="Sundararajan A."/>
            <person name="Cameron C.T."/>
            <person name="Woodward J.E."/>
            <person name="May G.D."/>
            <person name="Brubaker C."/>
            <person name="Broadhvest J."/>
            <person name="Wilkins T.A."/>
        </authorList>
    </citation>
    <scope>NUCLEOTIDE SEQUENCE</scope>
    <source>
        <strain evidence="14">cv. AKA8401</strain>
    </source>
</reference>
<dbReference type="Pfam" id="PF02373">
    <property type="entry name" value="JmjC"/>
    <property type="match status" value="1"/>
</dbReference>
<evidence type="ECO:0000256" key="9">
    <source>
        <dbReference type="PROSITE-ProRule" id="PRU00175"/>
    </source>
</evidence>
<dbReference type="Pfam" id="PF10431">
    <property type="entry name" value="ClpB_D2-small"/>
    <property type="match status" value="1"/>
</dbReference>
<feature type="compositionally biased region" description="Polar residues" evidence="10">
    <location>
        <begin position="470"/>
        <end position="480"/>
    </location>
</feature>
<keyword evidence="9" id="KW-0863">Zinc-finger</keyword>
<feature type="compositionally biased region" description="Basic and acidic residues" evidence="10">
    <location>
        <begin position="374"/>
        <end position="385"/>
    </location>
</feature>
<feature type="compositionally biased region" description="Basic residues" evidence="10">
    <location>
        <begin position="227"/>
        <end position="243"/>
    </location>
</feature>
<evidence type="ECO:0000256" key="2">
    <source>
        <dbReference type="ARBA" id="ARBA00006801"/>
    </source>
</evidence>
<dbReference type="SMART" id="SM01086">
    <property type="entry name" value="ClpB_D2-small"/>
    <property type="match status" value="1"/>
</dbReference>
<evidence type="ECO:0000256" key="4">
    <source>
        <dbReference type="ARBA" id="ARBA00022741"/>
    </source>
</evidence>
<dbReference type="GO" id="GO:0000785">
    <property type="term" value="C:chromatin"/>
    <property type="evidence" value="ECO:0007669"/>
    <property type="project" value="TreeGrafter"/>
</dbReference>
<feature type="region of interest" description="Disordered" evidence="10">
    <location>
        <begin position="886"/>
        <end position="917"/>
    </location>
</feature>
<feature type="region of interest" description="Disordered" evidence="10">
    <location>
        <begin position="683"/>
        <end position="710"/>
    </location>
</feature>
<dbReference type="GO" id="GO:0016887">
    <property type="term" value="F:ATP hydrolysis activity"/>
    <property type="evidence" value="ECO:0007669"/>
    <property type="project" value="InterPro"/>
</dbReference>
<feature type="compositionally biased region" description="Basic residues" evidence="10">
    <location>
        <begin position="184"/>
        <end position="204"/>
    </location>
</feature>
<feature type="compositionally biased region" description="Basic and acidic residues" evidence="10">
    <location>
        <begin position="255"/>
        <end position="266"/>
    </location>
</feature>
<feature type="compositionally biased region" description="Basic residues" evidence="10">
    <location>
        <begin position="267"/>
        <end position="281"/>
    </location>
</feature>
<dbReference type="InterPro" id="IPR019489">
    <property type="entry name" value="Clp_ATPase_C"/>
</dbReference>
<feature type="compositionally biased region" description="Basic residues" evidence="10">
    <location>
        <begin position="304"/>
        <end position="324"/>
    </location>
</feature>
<feature type="domain" description="RING-type" evidence="11">
    <location>
        <begin position="726"/>
        <end position="772"/>
    </location>
</feature>
<evidence type="ECO:0000259" key="11">
    <source>
        <dbReference type="PROSITE" id="PS50089"/>
    </source>
</evidence>
<dbReference type="GO" id="GO:0008270">
    <property type="term" value="F:zinc ion binding"/>
    <property type="evidence" value="ECO:0007669"/>
    <property type="project" value="UniProtKB-KW"/>
</dbReference>
<dbReference type="NCBIfam" id="TIGR00382">
    <property type="entry name" value="clpX"/>
    <property type="match status" value="1"/>
</dbReference>
<dbReference type="PANTHER" id="PTHR12549:SF38">
    <property type="entry name" value="JMJC DOMAIN-CONTAINING HISTONE DEMETHYLASE 2, ISOFORM A"/>
    <property type="match status" value="1"/>
</dbReference>
<feature type="compositionally biased region" description="Basic residues" evidence="10">
    <location>
        <begin position="386"/>
        <end position="402"/>
    </location>
</feature>
<dbReference type="GO" id="GO:0051082">
    <property type="term" value="F:unfolded protein binding"/>
    <property type="evidence" value="ECO:0007669"/>
    <property type="project" value="InterPro"/>
</dbReference>
<dbReference type="InterPro" id="IPR004487">
    <property type="entry name" value="Clp_protease_ATP-bd_su_ClpX"/>
</dbReference>
<keyword evidence="5" id="KW-0067">ATP-binding</keyword>
<dbReference type="Gene3D" id="1.10.8.60">
    <property type="match status" value="1"/>
</dbReference>
<keyword evidence="4" id="KW-0547">Nucleotide-binding</keyword>
<evidence type="ECO:0000256" key="8">
    <source>
        <dbReference type="ARBA" id="ARBA00023242"/>
    </source>
</evidence>
<dbReference type="SUPFAM" id="SSF52540">
    <property type="entry name" value="P-loop containing nucleoside triphosphate hydrolases"/>
    <property type="match status" value="1"/>
</dbReference>
<evidence type="ECO:0000259" key="12">
    <source>
        <dbReference type="PROSITE" id="PS51184"/>
    </source>
</evidence>
<keyword evidence="7" id="KW-0804">Transcription</keyword>
<dbReference type="GO" id="GO:0031490">
    <property type="term" value="F:chromatin DNA binding"/>
    <property type="evidence" value="ECO:0007669"/>
    <property type="project" value="TreeGrafter"/>
</dbReference>
<dbReference type="InterPro" id="IPR027417">
    <property type="entry name" value="P-loop_NTPase"/>
</dbReference>
<keyword evidence="9" id="KW-0862">Zinc</keyword>
<feature type="compositionally biased region" description="Basic residues" evidence="10">
    <location>
        <begin position="346"/>
        <end position="363"/>
    </location>
</feature>
<feature type="compositionally biased region" description="Basic and acidic residues" evidence="10">
    <location>
        <begin position="215"/>
        <end position="226"/>
    </location>
</feature>
<feature type="compositionally biased region" description="Polar residues" evidence="10">
    <location>
        <begin position="1296"/>
        <end position="1310"/>
    </location>
</feature>
<dbReference type="PROSITE" id="PS51184">
    <property type="entry name" value="JMJC"/>
    <property type="match status" value="1"/>
</dbReference>
<accession>A0A0B0NWP4</accession>
<dbReference type="InterPro" id="IPR003959">
    <property type="entry name" value="ATPase_AAA_core"/>
</dbReference>
<feature type="compositionally biased region" description="Basic and acidic residues" evidence="10">
    <location>
        <begin position="484"/>
        <end position="493"/>
    </location>
</feature>
<dbReference type="GO" id="GO:0000118">
    <property type="term" value="C:histone deacetylase complex"/>
    <property type="evidence" value="ECO:0007669"/>
    <property type="project" value="TreeGrafter"/>
</dbReference>
<comment type="subcellular location">
    <subcellularLocation>
        <location evidence="1">Nucleus</location>
    </subcellularLocation>
</comment>
<evidence type="ECO:0000313" key="14">
    <source>
        <dbReference type="Proteomes" id="UP000032142"/>
    </source>
</evidence>
<dbReference type="Gene3D" id="3.40.50.300">
    <property type="entry name" value="P-loop containing nucleotide triphosphate hydrolases"/>
    <property type="match status" value="1"/>
</dbReference>
<dbReference type="GO" id="GO:0032454">
    <property type="term" value="F:histone H3K9 demethylase activity"/>
    <property type="evidence" value="ECO:0007669"/>
    <property type="project" value="InterPro"/>
</dbReference>
<name>A0A0B0NWP4_GOSAR</name>
<feature type="compositionally biased region" description="Low complexity" evidence="10">
    <location>
        <begin position="697"/>
        <end position="706"/>
    </location>
</feature>
<dbReference type="SMART" id="SM00384">
    <property type="entry name" value="AT_hook"/>
    <property type="match status" value="9"/>
</dbReference>
<comment type="similarity">
    <text evidence="2">Belongs to the JARID1 histone demethylase family.</text>
</comment>
<keyword evidence="8" id="KW-0539">Nucleus</keyword>
<dbReference type="NCBIfam" id="NF003745">
    <property type="entry name" value="PRK05342.1"/>
    <property type="match status" value="1"/>
</dbReference>
<feature type="compositionally biased region" description="Basic residues" evidence="10">
    <location>
        <begin position="522"/>
        <end position="538"/>
    </location>
</feature>
<feature type="region of interest" description="Disordered" evidence="10">
    <location>
        <begin position="465"/>
        <end position="549"/>
    </location>
</feature>
<dbReference type="GO" id="GO:0005524">
    <property type="term" value="F:ATP binding"/>
    <property type="evidence" value="ECO:0007669"/>
    <property type="project" value="UniProtKB-KW"/>
</dbReference>
<dbReference type="InterPro" id="IPR018866">
    <property type="entry name" value="Znf-4CXXC_R1"/>
</dbReference>